<dbReference type="KEGG" id="psw:LK03_13460"/>
<protein>
    <submittedName>
        <fullName evidence="2">Uncharacterized protein</fullName>
    </submittedName>
</protein>
<name>A0A089WLS3_9PSED</name>
<evidence type="ECO:0000313" key="2">
    <source>
        <dbReference type="EMBL" id="AIR90240.1"/>
    </source>
</evidence>
<dbReference type="Proteomes" id="UP000029493">
    <property type="component" value="Chromosome"/>
</dbReference>
<dbReference type="KEGG" id="psw:LK03_15140"/>
<organism evidence="2 4">
    <name type="scientific">Pseudomonas cremoricolorata</name>
    <dbReference type="NCBI Taxonomy" id="157783"/>
    <lineage>
        <taxon>Bacteria</taxon>
        <taxon>Pseudomonadati</taxon>
        <taxon>Pseudomonadota</taxon>
        <taxon>Gammaproteobacteria</taxon>
        <taxon>Pseudomonadales</taxon>
        <taxon>Pseudomonadaceae</taxon>
        <taxon>Pseudomonas</taxon>
    </lineage>
</organism>
<reference evidence="2 4" key="1">
    <citation type="submission" date="2014-09" db="EMBL/GenBank/DDBJ databases">
        <authorList>
            <person name="Chan K.-G."/>
        </authorList>
    </citation>
    <scope>NUCLEOTIDE SEQUENCE [LARGE SCALE GENOMIC DNA]</scope>
    <source>
        <strain evidence="2 4">ND07</strain>
    </source>
</reference>
<dbReference type="AlphaFoldDB" id="A0A089WLS3"/>
<evidence type="ECO:0000313" key="3">
    <source>
        <dbReference type="EMBL" id="AIR90538.1"/>
    </source>
</evidence>
<evidence type="ECO:0000313" key="4">
    <source>
        <dbReference type="Proteomes" id="UP000029493"/>
    </source>
</evidence>
<dbReference type="InterPro" id="IPR019659">
    <property type="entry name" value="DUF2514"/>
</dbReference>
<proteinExistence type="predicted"/>
<keyword evidence="4" id="KW-1185">Reference proteome</keyword>
<sequence length="172" mass="18363">MIPRAVPAWVWWLAVLLLVAGGQQYRLVLAQRDAGAARADLADYRLLVAERDQHAAAQARTEEQRRQQVADREGENARQKLEAVAGRAATAESAADGLRGEIARLRAGRSATCGAIAAQQRQAETSAVVVLGGLLEEADRMAGSLAAALERSRVAGMACERVIDGIRPAAER</sequence>
<feature type="region of interest" description="Disordered" evidence="1">
    <location>
        <begin position="57"/>
        <end position="77"/>
    </location>
</feature>
<dbReference type="Pfam" id="PF10721">
    <property type="entry name" value="DUF2514"/>
    <property type="match status" value="1"/>
</dbReference>
<evidence type="ECO:0000256" key="1">
    <source>
        <dbReference type="SAM" id="MobiDB-lite"/>
    </source>
</evidence>
<dbReference type="STRING" id="157783.LK03_13460"/>
<accession>A0A089WLS3</accession>
<gene>
    <name evidence="2" type="ORF">LK03_13460</name>
    <name evidence="3" type="ORF">LK03_15140</name>
</gene>
<dbReference type="EMBL" id="CP009455">
    <property type="protein sequence ID" value="AIR90240.1"/>
    <property type="molecule type" value="Genomic_DNA"/>
</dbReference>
<dbReference type="EMBL" id="CP009455">
    <property type="protein sequence ID" value="AIR90538.1"/>
    <property type="molecule type" value="Genomic_DNA"/>
</dbReference>